<gene>
    <name evidence="2" type="ORF">BBBOND_0003630</name>
</gene>
<reference evidence="2" key="1">
    <citation type="journal article" date="2014" name="Nucleic Acids Res.">
        <title>The evolutionary dynamics of variant antigen genes in Babesia reveal a history of genomic innovation underlying host-parasite interaction.</title>
        <authorList>
            <person name="Jackson A.P."/>
            <person name="Otto T.D."/>
            <person name="Darby A."/>
            <person name="Ramaprasad A."/>
            <person name="Xia D."/>
            <person name="Echaide I.E."/>
            <person name="Farber M."/>
            <person name="Gahlot S."/>
            <person name="Gamble J."/>
            <person name="Gupta D."/>
            <person name="Gupta Y."/>
            <person name="Jackson L."/>
            <person name="Malandrin L."/>
            <person name="Malas T.B."/>
            <person name="Moussa E."/>
            <person name="Nair M."/>
            <person name="Reid AJ."/>
            <person name="Sanders M."/>
            <person name="Sharma J."/>
            <person name="Tracey A."/>
            <person name="Quail M.A."/>
            <person name="Weir W."/>
            <person name="Wastling J.M."/>
            <person name="Hall N."/>
            <person name="Willadsen P."/>
            <person name="Lingelbach K."/>
            <person name="Shiels B."/>
            <person name="Tait A."/>
            <person name="Berriman M."/>
            <person name="Allred D.R."/>
            <person name="Pain A."/>
        </authorList>
    </citation>
    <scope>NUCLEOTIDE SEQUENCE</scope>
    <source>
        <strain evidence="2">Bond</strain>
    </source>
</reference>
<evidence type="ECO:0000256" key="1">
    <source>
        <dbReference type="SAM" id="Coils"/>
    </source>
</evidence>
<accession>A0A061BJM9</accession>
<protein>
    <submittedName>
        <fullName evidence="2">Uncharacterized protein</fullName>
    </submittedName>
</protein>
<name>A0A061BJM9_BABBI</name>
<dbReference type="GeneID" id="24561925"/>
<keyword evidence="1" id="KW-0175">Coiled coil</keyword>
<dbReference type="RefSeq" id="XP_012770651.1">
    <property type="nucleotide sequence ID" value="XM_012915197.1"/>
</dbReference>
<dbReference type="OrthoDB" id="367180at2759"/>
<dbReference type="Gene3D" id="1.20.5.300">
    <property type="match status" value="1"/>
</dbReference>
<evidence type="ECO:0000313" key="2">
    <source>
        <dbReference type="EMBL" id="CDR71705.1"/>
    </source>
</evidence>
<proteinExistence type="predicted"/>
<reference evidence="2" key="2">
    <citation type="submission" date="2014-06" db="EMBL/GenBank/DDBJ databases">
        <authorList>
            <person name="Aslett M."/>
            <person name="De Silva Nishadi"/>
        </authorList>
    </citation>
    <scope>NUCLEOTIDE SEQUENCE</scope>
    <source>
        <strain evidence="2">Bond</strain>
    </source>
</reference>
<organism evidence="2">
    <name type="scientific">Babesia bigemina</name>
    <dbReference type="NCBI Taxonomy" id="5866"/>
    <lineage>
        <taxon>Eukaryota</taxon>
        <taxon>Sar</taxon>
        <taxon>Alveolata</taxon>
        <taxon>Apicomplexa</taxon>
        <taxon>Aconoidasida</taxon>
        <taxon>Piroplasmida</taxon>
        <taxon>Babesiidae</taxon>
        <taxon>Babesia</taxon>
    </lineage>
</organism>
<sequence>MRHTPKKLTDCPENLRESIDWLIQVRYGNGDGGDGLDQLSQALKKLIEEAIEKAEKSLNAEKSKLECPVKYRGNESTCQAMDRQIKDVEERLKKLEGSEDRDKGQKTASLNATKSQLEHYKNSCNANHTKYPENPALKDIDSKLSQVKNLKKSLEGLTENDNCEKLLTNLCDGLETFLGFNSESKGYDGTGIVYSDLDRLCDGVMGFLYYLLKDVSEKQPYSVGKTMLKDFVETELKPKLSTGRKGFEVIEQVAGKVREYNERVKQSNDDMKTI</sequence>
<dbReference type="EMBL" id="LK055127">
    <property type="protein sequence ID" value="CDR71705.1"/>
    <property type="molecule type" value="Genomic_DNA"/>
</dbReference>
<dbReference type="AlphaFoldDB" id="A0A061BJM9"/>
<dbReference type="KEGG" id="bbig:BBBOND_0003630"/>
<dbReference type="VEuPathDB" id="PiroplasmaDB:BBBOND_0003630"/>
<feature type="coiled-coil region" evidence="1">
    <location>
        <begin position="36"/>
        <end position="105"/>
    </location>
</feature>